<dbReference type="Proteomes" id="UP000006695">
    <property type="component" value="Chromosome"/>
</dbReference>
<feature type="domain" description="Multidrug resistance protein MdtA-like barrel-sandwich hybrid" evidence="6">
    <location>
        <begin position="56"/>
        <end position="209"/>
    </location>
</feature>
<evidence type="ECO:0000256" key="4">
    <source>
        <dbReference type="SAM" id="MobiDB-lite"/>
    </source>
</evidence>
<feature type="compositionally biased region" description="Basic and acidic residues" evidence="4">
    <location>
        <begin position="317"/>
        <end position="343"/>
    </location>
</feature>
<comment type="subcellular location">
    <subcellularLocation>
        <location evidence="1">Cell envelope</location>
    </subcellularLocation>
</comment>
<dbReference type="STRING" id="351605.Gura_1129"/>
<dbReference type="HOGENOM" id="CLU_018816_14_1_7"/>
<sequence length="407" mass="43464">MKRIIVIAAILLIAAAVGIYFYARKPAEASYKTVKVEQGPIVSAVSATGTLAAVVTVQVGTQVSGTLAKLYVDFNSPVKKGQTIAQIDPALFLAQVEQSRGNFLNAEANLSKAKVVVADTKRTLGRNKQLMEQGIIAQSDLDAAQTAYDQAVAGVKSAEAVVIQTSGALRQAETNLRYATIRSPVDGIVVSRNVDVGQTVAASFQTPTLFTIAQDLTKMEIDTSVDESDISRIKVGQTANFTVDAYPDRQFSGIVTQIRNAPVVTQNVVTYVVVIGVNNKELMLKPGMTANVAVQTMKKDNVIKIPTAALRFRPKEMKDAKGKGKEKGKGDETRNAGKTKREGGQQVYILSKENKPVPVPVKTGIADDRFVELISGNLKENDEVIVDQVVAGKKSGGMGGGPMGPRF</sequence>
<dbReference type="SUPFAM" id="SSF111369">
    <property type="entry name" value="HlyD-like secretion proteins"/>
    <property type="match status" value="1"/>
</dbReference>
<reference evidence="8 9" key="1">
    <citation type="submission" date="2007-05" db="EMBL/GenBank/DDBJ databases">
        <title>Complete sequence of Geobacter uraniireducens Rf4.</title>
        <authorList>
            <consortium name="US DOE Joint Genome Institute"/>
            <person name="Copeland A."/>
            <person name="Lucas S."/>
            <person name="Lapidus A."/>
            <person name="Barry K."/>
            <person name="Detter J.C."/>
            <person name="Glavina del Rio T."/>
            <person name="Hammon N."/>
            <person name="Israni S."/>
            <person name="Dalin E."/>
            <person name="Tice H."/>
            <person name="Pitluck S."/>
            <person name="Chertkov O."/>
            <person name="Brettin T."/>
            <person name="Bruce D."/>
            <person name="Han C."/>
            <person name="Schmutz J."/>
            <person name="Larimer F."/>
            <person name="Land M."/>
            <person name="Hauser L."/>
            <person name="Kyrpides N."/>
            <person name="Mikhailova N."/>
            <person name="Shelobolina E."/>
            <person name="Aklujkar M."/>
            <person name="Lovley D."/>
            <person name="Richardson P."/>
        </authorList>
    </citation>
    <scope>NUCLEOTIDE SEQUENCE [LARGE SCALE GENOMIC DNA]</scope>
    <source>
        <strain evidence="8 9">Rf4</strain>
    </source>
</reference>
<dbReference type="FunFam" id="2.40.30.170:FF:000010">
    <property type="entry name" value="Efflux RND transporter periplasmic adaptor subunit"/>
    <property type="match status" value="1"/>
</dbReference>
<dbReference type="InterPro" id="IPR058625">
    <property type="entry name" value="MdtA-like_BSH"/>
</dbReference>
<feature type="domain" description="Multidrug resistance protein MdtA-like alpha-helical hairpin" evidence="5">
    <location>
        <begin position="104"/>
        <end position="179"/>
    </location>
</feature>
<keyword evidence="9" id="KW-1185">Reference proteome</keyword>
<name>A5GAR2_GEOUR</name>
<dbReference type="OrthoDB" id="9784484at2"/>
<evidence type="ECO:0000259" key="6">
    <source>
        <dbReference type="Pfam" id="PF25917"/>
    </source>
</evidence>
<dbReference type="InterPro" id="IPR058624">
    <property type="entry name" value="MdtA-like_HH"/>
</dbReference>
<feature type="domain" description="YknX-like beta-barrel" evidence="7">
    <location>
        <begin position="219"/>
        <end position="294"/>
    </location>
</feature>
<dbReference type="InterPro" id="IPR050465">
    <property type="entry name" value="UPF0194_transport"/>
</dbReference>
<dbReference type="KEGG" id="gur:Gura_1129"/>
<organism evidence="8 9">
    <name type="scientific">Geotalea uraniireducens (strain Rf4)</name>
    <name type="common">Geobacter uraniireducens</name>
    <dbReference type="NCBI Taxonomy" id="351605"/>
    <lineage>
        <taxon>Bacteria</taxon>
        <taxon>Pseudomonadati</taxon>
        <taxon>Thermodesulfobacteriota</taxon>
        <taxon>Desulfuromonadia</taxon>
        <taxon>Geobacterales</taxon>
        <taxon>Geobacteraceae</taxon>
        <taxon>Geotalea</taxon>
    </lineage>
</organism>
<evidence type="ECO:0000259" key="5">
    <source>
        <dbReference type="Pfam" id="PF25876"/>
    </source>
</evidence>
<dbReference type="Gene3D" id="2.40.50.100">
    <property type="match status" value="1"/>
</dbReference>
<dbReference type="Gene3D" id="1.10.287.470">
    <property type="entry name" value="Helix hairpin bin"/>
    <property type="match status" value="1"/>
</dbReference>
<keyword evidence="3" id="KW-0175">Coiled coil</keyword>
<feature type="region of interest" description="Disordered" evidence="4">
    <location>
        <begin position="317"/>
        <end position="347"/>
    </location>
</feature>
<dbReference type="RefSeq" id="WP_011938056.1">
    <property type="nucleotide sequence ID" value="NC_009483.1"/>
</dbReference>
<comment type="similarity">
    <text evidence="2">Belongs to the membrane fusion protein (MFP) (TC 8.A.1) family.</text>
</comment>
<dbReference type="GO" id="GO:0022857">
    <property type="term" value="F:transmembrane transporter activity"/>
    <property type="evidence" value="ECO:0007669"/>
    <property type="project" value="InterPro"/>
</dbReference>
<evidence type="ECO:0000256" key="2">
    <source>
        <dbReference type="ARBA" id="ARBA00009477"/>
    </source>
</evidence>
<evidence type="ECO:0000313" key="8">
    <source>
        <dbReference type="EMBL" id="ABQ25334.1"/>
    </source>
</evidence>
<proteinExistence type="inferred from homology"/>
<dbReference type="Pfam" id="PF25876">
    <property type="entry name" value="HH_MFP_RND"/>
    <property type="match status" value="1"/>
</dbReference>
<dbReference type="GO" id="GO:0030313">
    <property type="term" value="C:cell envelope"/>
    <property type="evidence" value="ECO:0007669"/>
    <property type="project" value="UniProtKB-SubCell"/>
</dbReference>
<dbReference type="Gene3D" id="2.40.30.170">
    <property type="match status" value="1"/>
</dbReference>
<dbReference type="GO" id="GO:0016020">
    <property type="term" value="C:membrane"/>
    <property type="evidence" value="ECO:0007669"/>
    <property type="project" value="InterPro"/>
</dbReference>
<dbReference type="NCBIfam" id="TIGR01730">
    <property type="entry name" value="RND_mfp"/>
    <property type="match status" value="1"/>
</dbReference>
<dbReference type="InterPro" id="IPR058636">
    <property type="entry name" value="Beta-barrel_YknX"/>
</dbReference>
<protein>
    <submittedName>
        <fullName evidence="8">Efflux transporter, RND family, MFP subunit</fullName>
    </submittedName>
</protein>
<dbReference type="Pfam" id="PF25917">
    <property type="entry name" value="BSH_RND"/>
    <property type="match status" value="1"/>
</dbReference>
<dbReference type="PANTHER" id="PTHR32347:SF14">
    <property type="entry name" value="EFFLUX SYSTEM COMPONENT YKNX-RELATED"/>
    <property type="match status" value="1"/>
</dbReference>
<gene>
    <name evidence="8" type="ordered locus">Gura_1129</name>
</gene>
<dbReference type="EMBL" id="CP000698">
    <property type="protein sequence ID" value="ABQ25334.1"/>
    <property type="molecule type" value="Genomic_DNA"/>
</dbReference>
<dbReference type="AlphaFoldDB" id="A5GAR2"/>
<evidence type="ECO:0000259" key="7">
    <source>
        <dbReference type="Pfam" id="PF25990"/>
    </source>
</evidence>
<dbReference type="Pfam" id="PF25990">
    <property type="entry name" value="Beta-barrel_YknX"/>
    <property type="match status" value="1"/>
</dbReference>
<dbReference type="PANTHER" id="PTHR32347">
    <property type="entry name" value="EFFLUX SYSTEM COMPONENT YKNX-RELATED"/>
    <property type="match status" value="1"/>
</dbReference>
<evidence type="ECO:0000313" key="9">
    <source>
        <dbReference type="Proteomes" id="UP000006695"/>
    </source>
</evidence>
<accession>A5GAR2</accession>
<dbReference type="InterPro" id="IPR006143">
    <property type="entry name" value="RND_pump_MFP"/>
</dbReference>
<evidence type="ECO:0000256" key="3">
    <source>
        <dbReference type="ARBA" id="ARBA00023054"/>
    </source>
</evidence>
<evidence type="ECO:0000256" key="1">
    <source>
        <dbReference type="ARBA" id="ARBA00004196"/>
    </source>
</evidence>